<evidence type="ECO:0008006" key="4">
    <source>
        <dbReference type="Google" id="ProtNLM"/>
    </source>
</evidence>
<keyword evidence="1" id="KW-0732">Signal</keyword>
<reference evidence="2" key="1">
    <citation type="submission" date="2021-04" db="EMBL/GenBank/DDBJ databases">
        <title>Sequencing of actinobacteria type strains.</title>
        <authorList>
            <person name="Nguyen G.-S."/>
            <person name="Wentzel A."/>
        </authorList>
    </citation>
    <scope>NUCLEOTIDE SEQUENCE</scope>
    <source>
        <strain evidence="2">DSM 42095</strain>
    </source>
</reference>
<feature type="signal peptide" evidence="1">
    <location>
        <begin position="1"/>
        <end position="31"/>
    </location>
</feature>
<proteinExistence type="predicted"/>
<evidence type="ECO:0000313" key="2">
    <source>
        <dbReference type="EMBL" id="MBR7671507.1"/>
    </source>
</evidence>
<dbReference type="Proteomes" id="UP000675554">
    <property type="component" value="Unassembled WGS sequence"/>
</dbReference>
<accession>A0A8T4IP41</accession>
<dbReference type="AlphaFoldDB" id="A0A8T4IP41"/>
<name>A0A8T4IP41_9ACTN</name>
<protein>
    <recommendedName>
        <fullName evidence="4">SH3 domain-containing protein</fullName>
    </recommendedName>
</protein>
<keyword evidence="3" id="KW-1185">Reference proteome</keyword>
<evidence type="ECO:0000313" key="3">
    <source>
        <dbReference type="Proteomes" id="UP000675554"/>
    </source>
</evidence>
<dbReference type="EMBL" id="JAGSMN010000003">
    <property type="protein sequence ID" value="MBR7671507.1"/>
    <property type="molecule type" value="Genomic_DNA"/>
</dbReference>
<feature type="chain" id="PRO_5039445908" description="SH3 domain-containing protein" evidence="1">
    <location>
        <begin position="32"/>
        <end position="116"/>
    </location>
</feature>
<gene>
    <name evidence="2" type="ORF">KDA82_00330</name>
</gene>
<dbReference type="Gene3D" id="2.30.30.40">
    <property type="entry name" value="SH3 Domains"/>
    <property type="match status" value="1"/>
</dbReference>
<sequence>MNKLKKRAVALTIAGAAAAGCMVATAPAASAVGSSACYQDINNSLLHVDVGSGNVANLRNGPSTNYSVKGRVGNGKGFYAFCANKAFTWYYGEVKSGANDGKRGWIYYKGLRGNIN</sequence>
<comment type="caution">
    <text evidence="2">The sequence shown here is derived from an EMBL/GenBank/DDBJ whole genome shotgun (WGS) entry which is preliminary data.</text>
</comment>
<dbReference type="PROSITE" id="PS51257">
    <property type="entry name" value="PROKAR_LIPOPROTEIN"/>
    <property type="match status" value="1"/>
</dbReference>
<evidence type="ECO:0000256" key="1">
    <source>
        <dbReference type="SAM" id="SignalP"/>
    </source>
</evidence>
<organism evidence="2 3">
    <name type="scientific">Streptomyces daliensis</name>
    <dbReference type="NCBI Taxonomy" id="299421"/>
    <lineage>
        <taxon>Bacteria</taxon>
        <taxon>Bacillati</taxon>
        <taxon>Actinomycetota</taxon>
        <taxon>Actinomycetes</taxon>
        <taxon>Kitasatosporales</taxon>
        <taxon>Streptomycetaceae</taxon>
        <taxon>Streptomyces</taxon>
    </lineage>
</organism>